<evidence type="ECO:0000256" key="6">
    <source>
        <dbReference type="PIRSR" id="PIRSR000193-1"/>
    </source>
</evidence>
<evidence type="ECO:0000313" key="11">
    <source>
        <dbReference type="Proteomes" id="UP000253940"/>
    </source>
</evidence>
<dbReference type="PIRSF" id="PIRSF000193">
    <property type="entry name" value="Pyrrol-5-carb_rd"/>
    <property type="match status" value="1"/>
</dbReference>
<evidence type="ECO:0000256" key="2">
    <source>
        <dbReference type="ARBA" id="ARBA00022857"/>
    </source>
</evidence>
<dbReference type="InterPro" id="IPR000304">
    <property type="entry name" value="Pyrroline-COOH_reductase"/>
</dbReference>
<evidence type="ECO:0000256" key="3">
    <source>
        <dbReference type="ARBA" id="ARBA00023002"/>
    </source>
</evidence>
<dbReference type="SUPFAM" id="SSF51735">
    <property type="entry name" value="NAD(P)-binding Rossmann-fold domains"/>
    <property type="match status" value="1"/>
</dbReference>
<dbReference type="Pfam" id="PF14748">
    <property type="entry name" value="P5CR_dimer"/>
    <property type="match status" value="1"/>
</dbReference>
<protein>
    <recommendedName>
        <fullName evidence="4 5">Pyrroline-5-carboxylate reductase</fullName>
        <shortName evidence="4">P5C reductase</shortName>
        <shortName evidence="4">P5CR</shortName>
        <ecNumber evidence="4 5">1.5.1.2</ecNumber>
    </recommendedName>
    <alternativeName>
        <fullName evidence="4">PCA reductase</fullName>
    </alternativeName>
</protein>
<dbReference type="PANTHER" id="PTHR11645:SF0">
    <property type="entry name" value="PYRROLINE-5-CARBOXYLATE REDUCTASE 3"/>
    <property type="match status" value="1"/>
</dbReference>
<reference evidence="10 11" key="1">
    <citation type="submission" date="2018-07" db="EMBL/GenBank/DDBJ databases">
        <title>Genome sequencing of Moraxellaceae gen. HYN0046.</title>
        <authorList>
            <person name="Kim M."/>
            <person name="Yi H."/>
        </authorList>
    </citation>
    <scope>NUCLEOTIDE SEQUENCE [LARGE SCALE GENOMIC DNA]</scope>
    <source>
        <strain evidence="10 11">HYN0046</strain>
    </source>
</reference>
<dbReference type="AlphaFoldDB" id="A0A345P8C6"/>
<evidence type="ECO:0000256" key="7">
    <source>
        <dbReference type="RuleBase" id="RU003903"/>
    </source>
</evidence>
<dbReference type="Gene3D" id="1.10.3730.10">
    <property type="entry name" value="ProC C-terminal domain-like"/>
    <property type="match status" value="1"/>
</dbReference>
<accession>A0A345P8C6</accession>
<dbReference type="KEGG" id="mbah:HYN46_12225"/>
<dbReference type="SUPFAM" id="SSF48179">
    <property type="entry name" value="6-phosphogluconate dehydrogenase C-terminal domain-like"/>
    <property type="match status" value="1"/>
</dbReference>
<proteinExistence type="inferred from homology"/>
<dbReference type="InterPro" id="IPR008927">
    <property type="entry name" value="6-PGluconate_DH-like_C_sf"/>
</dbReference>
<dbReference type="InterPro" id="IPR029036">
    <property type="entry name" value="P5CR_dimer"/>
</dbReference>
<feature type="binding site" evidence="6">
    <location>
        <begin position="79"/>
        <end position="82"/>
    </location>
    <ligand>
        <name>NADP(+)</name>
        <dbReference type="ChEBI" id="CHEBI:58349"/>
    </ligand>
</feature>
<dbReference type="HAMAP" id="MF_01925">
    <property type="entry name" value="P5C_reductase"/>
    <property type="match status" value="1"/>
</dbReference>
<keyword evidence="4 7" id="KW-0641">Proline biosynthesis</keyword>
<dbReference type="FunFam" id="1.10.3730.10:FF:000001">
    <property type="entry name" value="Pyrroline-5-carboxylate reductase"/>
    <property type="match status" value="1"/>
</dbReference>
<gene>
    <name evidence="4" type="primary">proC</name>
    <name evidence="10" type="ORF">HYN46_12225</name>
</gene>
<comment type="catalytic activity">
    <reaction evidence="4">
        <text>L-proline + NAD(+) = (S)-1-pyrroline-5-carboxylate + NADH + 2 H(+)</text>
        <dbReference type="Rhea" id="RHEA:14105"/>
        <dbReference type="ChEBI" id="CHEBI:15378"/>
        <dbReference type="ChEBI" id="CHEBI:17388"/>
        <dbReference type="ChEBI" id="CHEBI:57540"/>
        <dbReference type="ChEBI" id="CHEBI:57945"/>
        <dbReference type="ChEBI" id="CHEBI:60039"/>
        <dbReference type="EC" id="1.5.1.2"/>
    </reaction>
</comment>
<comment type="function">
    <text evidence="4">Catalyzes the reduction of 1-pyrroline-5-carboxylate (PCA) to L-proline.</text>
</comment>
<evidence type="ECO:0000259" key="8">
    <source>
        <dbReference type="Pfam" id="PF03807"/>
    </source>
</evidence>
<sequence>MSVQHNVTPIDSTKIVAFIGGGNMAQALIGGLLAEGLPATMIRVAEPVAELREILALRGVGAFATATEAVNGADVVVLAVKPQIIQAVLAELADLVADKLVISIAAGISVATIAHGLAGHERIVRAMPNTPALVQTGATGLYADDLLSQLDRDMAATILSAAGLVLWVEDESLMHAVTAVSGSGPAYFFYLMEAMIDAGIAQGLDERTARALTLQTALGAAQMAIISEDSPAKLRQKVTSPNGTTAAAIDYLDDHAVRTHIVDALGAAGKRSIELSAN</sequence>
<evidence type="ECO:0000256" key="4">
    <source>
        <dbReference type="HAMAP-Rule" id="MF_01925"/>
    </source>
</evidence>
<keyword evidence="4" id="KW-0963">Cytoplasm</keyword>
<comment type="pathway">
    <text evidence="4 7">Amino-acid biosynthesis; L-proline biosynthesis; L-proline from L-glutamate 5-semialdehyde: step 1/1.</text>
</comment>
<dbReference type="RefSeq" id="WP_114899643.1">
    <property type="nucleotide sequence ID" value="NZ_CP031222.1"/>
</dbReference>
<dbReference type="UniPathway" id="UPA00098">
    <property type="reaction ID" value="UER00361"/>
</dbReference>
<dbReference type="GO" id="GO:0004735">
    <property type="term" value="F:pyrroline-5-carboxylate reductase activity"/>
    <property type="evidence" value="ECO:0007669"/>
    <property type="project" value="UniProtKB-UniRule"/>
</dbReference>
<feature type="domain" description="Pyrroline-5-carboxylate reductase dimerisation" evidence="9">
    <location>
        <begin position="171"/>
        <end position="275"/>
    </location>
</feature>
<dbReference type="EC" id="1.5.1.2" evidence="4 5"/>
<dbReference type="NCBIfam" id="TIGR00112">
    <property type="entry name" value="proC"/>
    <property type="match status" value="1"/>
</dbReference>
<dbReference type="EMBL" id="CP031222">
    <property type="protein sequence ID" value="AXI03535.1"/>
    <property type="molecule type" value="Genomic_DNA"/>
</dbReference>
<dbReference type="InterPro" id="IPR028939">
    <property type="entry name" value="P5C_Rdtase_cat_N"/>
</dbReference>
<dbReference type="InterPro" id="IPR036291">
    <property type="entry name" value="NAD(P)-bd_dom_sf"/>
</dbReference>
<name>A0A345P8C6_9GAMM</name>
<comment type="catalytic activity">
    <reaction evidence="4 7">
        <text>L-proline + NADP(+) = (S)-1-pyrroline-5-carboxylate + NADPH + 2 H(+)</text>
        <dbReference type="Rhea" id="RHEA:14109"/>
        <dbReference type="ChEBI" id="CHEBI:15378"/>
        <dbReference type="ChEBI" id="CHEBI:17388"/>
        <dbReference type="ChEBI" id="CHEBI:57783"/>
        <dbReference type="ChEBI" id="CHEBI:58349"/>
        <dbReference type="ChEBI" id="CHEBI:60039"/>
        <dbReference type="EC" id="1.5.1.2"/>
    </reaction>
</comment>
<organism evidence="10 11">
    <name type="scientific">Aquirhabdus parva</name>
    <dbReference type="NCBI Taxonomy" id="2283318"/>
    <lineage>
        <taxon>Bacteria</taxon>
        <taxon>Pseudomonadati</taxon>
        <taxon>Pseudomonadota</taxon>
        <taxon>Gammaproteobacteria</taxon>
        <taxon>Moraxellales</taxon>
        <taxon>Moraxellaceae</taxon>
        <taxon>Aquirhabdus</taxon>
    </lineage>
</organism>
<keyword evidence="11" id="KW-1185">Reference proteome</keyword>
<dbReference type="GO" id="GO:0005737">
    <property type="term" value="C:cytoplasm"/>
    <property type="evidence" value="ECO:0007669"/>
    <property type="project" value="UniProtKB-SubCell"/>
</dbReference>
<feature type="binding site" evidence="6">
    <location>
        <begin position="19"/>
        <end position="24"/>
    </location>
    <ligand>
        <name>NADP(+)</name>
        <dbReference type="ChEBI" id="CHEBI:58349"/>
    </ligand>
</feature>
<dbReference type="PANTHER" id="PTHR11645">
    <property type="entry name" value="PYRROLINE-5-CARBOXYLATE REDUCTASE"/>
    <property type="match status" value="1"/>
</dbReference>
<dbReference type="Proteomes" id="UP000253940">
    <property type="component" value="Chromosome"/>
</dbReference>
<evidence type="ECO:0000259" key="9">
    <source>
        <dbReference type="Pfam" id="PF14748"/>
    </source>
</evidence>
<dbReference type="GO" id="GO:0055129">
    <property type="term" value="P:L-proline biosynthetic process"/>
    <property type="evidence" value="ECO:0007669"/>
    <property type="project" value="UniProtKB-UniRule"/>
</dbReference>
<comment type="similarity">
    <text evidence="1 4 7">Belongs to the pyrroline-5-carboxylate reductase family.</text>
</comment>
<comment type="subcellular location">
    <subcellularLocation>
        <location evidence="4">Cytoplasm</location>
    </subcellularLocation>
</comment>
<dbReference type="OrthoDB" id="9805754at2"/>
<dbReference type="Pfam" id="PF03807">
    <property type="entry name" value="F420_oxidored"/>
    <property type="match status" value="1"/>
</dbReference>
<dbReference type="InterPro" id="IPR053790">
    <property type="entry name" value="P5CR-like_CS"/>
</dbReference>
<evidence type="ECO:0000256" key="5">
    <source>
        <dbReference type="NCBIfam" id="TIGR00112"/>
    </source>
</evidence>
<evidence type="ECO:0000313" key="10">
    <source>
        <dbReference type="EMBL" id="AXI03535.1"/>
    </source>
</evidence>
<evidence type="ECO:0000256" key="1">
    <source>
        <dbReference type="ARBA" id="ARBA00005525"/>
    </source>
</evidence>
<dbReference type="Gene3D" id="3.40.50.720">
    <property type="entry name" value="NAD(P)-binding Rossmann-like Domain"/>
    <property type="match status" value="1"/>
</dbReference>
<keyword evidence="2 4" id="KW-0521">NADP</keyword>
<dbReference type="PROSITE" id="PS00521">
    <property type="entry name" value="P5CR"/>
    <property type="match status" value="1"/>
</dbReference>
<keyword evidence="4 7" id="KW-0028">Amino-acid biosynthesis</keyword>
<keyword evidence="3 4" id="KW-0560">Oxidoreductase</keyword>
<feature type="domain" description="Pyrroline-5-carboxylate reductase catalytic N-terminal" evidence="8">
    <location>
        <begin position="16"/>
        <end position="107"/>
    </location>
</feature>